<evidence type="ECO:0000313" key="3">
    <source>
        <dbReference type="Proteomes" id="UP001157418"/>
    </source>
</evidence>
<name>A0AAU9N289_9ASTR</name>
<dbReference type="EMBL" id="CAKMRJ010003604">
    <property type="protein sequence ID" value="CAH1434483.1"/>
    <property type="molecule type" value="Genomic_DNA"/>
</dbReference>
<dbReference type="Proteomes" id="UP001157418">
    <property type="component" value="Unassembled WGS sequence"/>
</dbReference>
<dbReference type="PANTHER" id="PTHR33148">
    <property type="entry name" value="PLASTID MOVEMENT IMPAIRED PROTEIN-RELATED"/>
    <property type="match status" value="1"/>
</dbReference>
<protein>
    <submittedName>
        <fullName evidence="2">Uncharacterized protein</fullName>
    </submittedName>
</protein>
<keyword evidence="3" id="KW-1185">Reference proteome</keyword>
<evidence type="ECO:0000256" key="1">
    <source>
        <dbReference type="SAM" id="MobiDB-lite"/>
    </source>
</evidence>
<proteinExistence type="predicted"/>
<reference evidence="2 3" key="1">
    <citation type="submission" date="2022-01" db="EMBL/GenBank/DDBJ databases">
        <authorList>
            <person name="Xiong W."/>
            <person name="Schranz E."/>
        </authorList>
    </citation>
    <scope>NUCLEOTIDE SEQUENCE [LARGE SCALE GENOMIC DNA]</scope>
</reference>
<evidence type="ECO:0000313" key="2">
    <source>
        <dbReference type="EMBL" id="CAH1434483.1"/>
    </source>
</evidence>
<feature type="region of interest" description="Disordered" evidence="1">
    <location>
        <begin position="93"/>
        <end position="115"/>
    </location>
</feature>
<dbReference type="AlphaFoldDB" id="A0AAU9N289"/>
<sequence length="115" mass="12982">MGNCIIRQNKVMQADWEISKHKEPMKAHPVLPVVLYPVAIPVIKAGSEGDNGVVRIKVVISKQELEVMLRKGGVSVGELVSHMKKERFDVIDDDDEDDRNRGRWKPVLDSIPELN</sequence>
<comment type="caution">
    <text evidence="2">The sequence shown here is derived from an EMBL/GenBank/DDBJ whole genome shotgun (WGS) entry which is preliminary data.</text>
</comment>
<organism evidence="2 3">
    <name type="scientific">Lactuca virosa</name>
    <dbReference type="NCBI Taxonomy" id="75947"/>
    <lineage>
        <taxon>Eukaryota</taxon>
        <taxon>Viridiplantae</taxon>
        <taxon>Streptophyta</taxon>
        <taxon>Embryophyta</taxon>
        <taxon>Tracheophyta</taxon>
        <taxon>Spermatophyta</taxon>
        <taxon>Magnoliopsida</taxon>
        <taxon>eudicotyledons</taxon>
        <taxon>Gunneridae</taxon>
        <taxon>Pentapetalae</taxon>
        <taxon>asterids</taxon>
        <taxon>campanulids</taxon>
        <taxon>Asterales</taxon>
        <taxon>Asteraceae</taxon>
        <taxon>Cichorioideae</taxon>
        <taxon>Cichorieae</taxon>
        <taxon>Lactucinae</taxon>
        <taxon>Lactuca</taxon>
    </lineage>
</organism>
<gene>
    <name evidence="2" type="ORF">LVIROSA_LOCUS20999</name>
</gene>
<accession>A0AAU9N289</accession>
<dbReference type="PANTHER" id="PTHR33148:SF46">
    <property type="entry name" value="EMB|CAB85509.1"/>
    <property type="match status" value="1"/>
</dbReference>